<evidence type="ECO:0000313" key="1">
    <source>
        <dbReference type="EMBL" id="MFD2967236.1"/>
    </source>
</evidence>
<evidence type="ECO:0000313" key="2">
    <source>
        <dbReference type="Proteomes" id="UP001597525"/>
    </source>
</evidence>
<keyword evidence="2" id="KW-1185">Reference proteome</keyword>
<sequence>MKKIKEQEKKDAKKNMLVYESNALYLHKDYIRFSMCLPSEPLQTAFFPAYTVDYSFDHNQSVFRPPISRLDEQV</sequence>
<protein>
    <submittedName>
        <fullName evidence="1">Uncharacterized protein</fullName>
    </submittedName>
</protein>
<organism evidence="1 2">
    <name type="scientific">Sphingobacterium bambusae</name>
    <dbReference type="NCBI Taxonomy" id="662858"/>
    <lineage>
        <taxon>Bacteria</taxon>
        <taxon>Pseudomonadati</taxon>
        <taxon>Bacteroidota</taxon>
        <taxon>Sphingobacteriia</taxon>
        <taxon>Sphingobacteriales</taxon>
        <taxon>Sphingobacteriaceae</taxon>
        <taxon>Sphingobacterium</taxon>
    </lineage>
</organism>
<dbReference type="EMBL" id="JBHUPB010000005">
    <property type="protein sequence ID" value="MFD2967236.1"/>
    <property type="molecule type" value="Genomic_DNA"/>
</dbReference>
<dbReference type="Proteomes" id="UP001597525">
    <property type="component" value="Unassembled WGS sequence"/>
</dbReference>
<accession>A0ABW6BCQ2</accession>
<gene>
    <name evidence="1" type="ORF">ACFS7Y_07550</name>
</gene>
<name>A0ABW6BCQ2_9SPHI</name>
<reference evidence="2" key="1">
    <citation type="journal article" date="2019" name="Int. J. Syst. Evol. Microbiol.">
        <title>The Global Catalogue of Microorganisms (GCM) 10K type strain sequencing project: providing services to taxonomists for standard genome sequencing and annotation.</title>
        <authorList>
            <consortium name="The Broad Institute Genomics Platform"/>
            <consortium name="The Broad Institute Genome Sequencing Center for Infectious Disease"/>
            <person name="Wu L."/>
            <person name="Ma J."/>
        </authorList>
    </citation>
    <scope>NUCLEOTIDE SEQUENCE [LARGE SCALE GENOMIC DNA]</scope>
    <source>
        <strain evidence="2">KCTC 22814</strain>
    </source>
</reference>
<dbReference type="RefSeq" id="WP_320185075.1">
    <property type="nucleotide sequence ID" value="NZ_CP138332.1"/>
</dbReference>
<proteinExistence type="predicted"/>
<comment type="caution">
    <text evidence="1">The sequence shown here is derived from an EMBL/GenBank/DDBJ whole genome shotgun (WGS) entry which is preliminary data.</text>
</comment>